<accession>A0ABD2W2H9</accession>
<feature type="region of interest" description="Disordered" evidence="2">
    <location>
        <begin position="445"/>
        <end position="481"/>
    </location>
</feature>
<comment type="caution">
    <text evidence="4">The sequence shown here is derived from an EMBL/GenBank/DDBJ whole genome shotgun (WGS) entry which is preliminary data.</text>
</comment>
<dbReference type="InterPro" id="IPR036875">
    <property type="entry name" value="Znf_CCHC_sf"/>
</dbReference>
<dbReference type="Pfam" id="PF03732">
    <property type="entry name" value="Retrotrans_gag"/>
    <property type="match status" value="1"/>
</dbReference>
<dbReference type="InterPro" id="IPR005162">
    <property type="entry name" value="Retrotrans_gag_dom"/>
</dbReference>
<organism evidence="4 5">
    <name type="scientific">Trichogramma kaykai</name>
    <dbReference type="NCBI Taxonomy" id="54128"/>
    <lineage>
        <taxon>Eukaryota</taxon>
        <taxon>Metazoa</taxon>
        <taxon>Ecdysozoa</taxon>
        <taxon>Arthropoda</taxon>
        <taxon>Hexapoda</taxon>
        <taxon>Insecta</taxon>
        <taxon>Pterygota</taxon>
        <taxon>Neoptera</taxon>
        <taxon>Endopterygota</taxon>
        <taxon>Hymenoptera</taxon>
        <taxon>Apocrita</taxon>
        <taxon>Proctotrupomorpha</taxon>
        <taxon>Chalcidoidea</taxon>
        <taxon>Trichogrammatidae</taxon>
        <taxon>Trichogramma</taxon>
    </lineage>
</organism>
<evidence type="ECO:0000313" key="5">
    <source>
        <dbReference type="Proteomes" id="UP001627154"/>
    </source>
</evidence>
<feature type="region of interest" description="Disordered" evidence="2">
    <location>
        <begin position="397"/>
        <end position="421"/>
    </location>
</feature>
<evidence type="ECO:0000259" key="3">
    <source>
        <dbReference type="SMART" id="SM00343"/>
    </source>
</evidence>
<evidence type="ECO:0000256" key="2">
    <source>
        <dbReference type="SAM" id="MobiDB-lite"/>
    </source>
</evidence>
<dbReference type="Gene3D" id="4.10.60.10">
    <property type="entry name" value="Zinc finger, CCHC-type"/>
    <property type="match status" value="1"/>
</dbReference>
<feature type="compositionally biased region" description="Basic and acidic residues" evidence="2">
    <location>
        <begin position="470"/>
        <end position="481"/>
    </location>
</feature>
<dbReference type="EMBL" id="JBJJXI010000141">
    <property type="protein sequence ID" value="KAL3387038.1"/>
    <property type="molecule type" value="Genomic_DNA"/>
</dbReference>
<evidence type="ECO:0000256" key="1">
    <source>
        <dbReference type="SAM" id="Coils"/>
    </source>
</evidence>
<feature type="domain" description="CCHC-type" evidence="3">
    <location>
        <begin position="508"/>
        <end position="524"/>
    </location>
</feature>
<dbReference type="InterPro" id="IPR001878">
    <property type="entry name" value="Znf_CCHC"/>
</dbReference>
<proteinExistence type="predicted"/>
<keyword evidence="1" id="KW-0175">Coiled coil</keyword>
<keyword evidence="5" id="KW-1185">Reference proteome</keyword>
<protein>
    <recommendedName>
        <fullName evidence="3">CCHC-type domain-containing protein</fullName>
    </recommendedName>
</protein>
<reference evidence="4 5" key="1">
    <citation type="journal article" date="2024" name="bioRxiv">
        <title>A reference genome for Trichogramma kaykai: A tiny desert-dwelling parasitoid wasp with competing sex-ratio distorters.</title>
        <authorList>
            <person name="Culotta J."/>
            <person name="Lindsey A.R."/>
        </authorList>
    </citation>
    <scope>NUCLEOTIDE SEQUENCE [LARGE SCALE GENOMIC DNA]</scope>
    <source>
        <strain evidence="4 5">KSX58</strain>
    </source>
</reference>
<feature type="region of interest" description="Disordered" evidence="2">
    <location>
        <begin position="206"/>
        <end position="225"/>
    </location>
</feature>
<evidence type="ECO:0000313" key="4">
    <source>
        <dbReference type="EMBL" id="KAL3387038.1"/>
    </source>
</evidence>
<name>A0ABD2W2H9_9HYME</name>
<sequence length="532" mass="61142">MLTEKDVTAMKGNIEKQVKRCNTAYITQKVKEANLNTEGDREVLVDRLIRYRYRTEINEREALWDPDVDEQKQTDANTNTVAQKSTLNTVPTIQFDPYTDMTLDNTQIQHLQDSEVKGSSTKINHNILDIESNKGDKSPTPSVYGDATDIFEETVVEKANTDGKQVAMSENLLNMMQKQIAKQQEQIQELTMLLRQATESTIKIQEQTPSTRGTKESTTHATQNVSRTINKHELKETSLLIQKFELSFAGKQKEDPELFLDNIQIFQDSTTVEDSEILVFMPTILKGEARTWARPFFNSWTTLEEFKNDFRLQYGIINLQDKLQDEIRTRTQGADEPIASYLTNIKALMNRVVPRMTEEQKLRQAYKNLHPWLLKEIKKRQFNTFQELLILGQEEEARRDSLKRYKPPPSPAETAFPENAYNAKKYTTNKTAAIASATENEISAIQTIPPKQKTEQTQRKPPDASHTPPKRREPKSPEDQEKIKKGACWICLDFGHWSPECPQKKELICYKCKTPGYKSNNCPNCNKNQGKA</sequence>
<dbReference type="AlphaFoldDB" id="A0ABD2W2H9"/>
<dbReference type="SMART" id="SM00343">
    <property type="entry name" value="ZnF_C2HC"/>
    <property type="match status" value="2"/>
</dbReference>
<gene>
    <name evidence="4" type="ORF">TKK_017615</name>
</gene>
<feature type="compositionally biased region" description="Basic and acidic residues" evidence="2">
    <location>
        <begin position="452"/>
        <end position="463"/>
    </location>
</feature>
<feature type="coiled-coil region" evidence="1">
    <location>
        <begin position="166"/>
        <end position="200"/>
    </location>
</feature>
<feature type="domain" description="CCHC-type" evidence="3">
    <location>
        <begin position="487"/>
        <end position="503"/>
    </location>
</feature>
<dbReference type="SUPFAM" id="SSF57756">
    <property type="entry name" value="Retrovirus zinc finger-like domains"/>
    <property type="match status" value="1"/>
</dbReference>
<dbReference type="Proteomes" id="UP001627154">
    <property type="component" value="Unassembled WGS sequence"/>
</dbReference>